<dbReference type="Gene3D" id="1.25.40.10">
    <property type="entry name" value="Tetratricopeptide repeat domain"/>
    <property type="match status" value="1"/>
</dbReference>
<feature type="repeat" description="TPR" evidence="1">
    <location>
        <begin position="137"/>
        <end position="170"/>
    </location>
</feature>
<dbReference type="eggNOG" id="COG1729">
    <property type="taxonomic scope" value="Bacteria"/>
</dbReference>
<dbReference type="SMART" id="SM00028">
    <property type="entry name" value="TPR"/>
    <property type="match status" value="2"/>
</dbReference>
<sequence length="226" mass="24919">MESKKEKETTAGEVISRGEQFAERYSKPIMYGVLGVIVVAFGIWAYIQYVSKPRAAKASAELFRSEEQFIMGADSAVLKVNGVSEEGVLRIIDEYSGTAAANLSHLYAGIAYYDLGKYQEALDELKKFDAKDKMVAPSVVRLMGDCMVELDKLDEAVTYFEKAASLADNDVVSPGCLQKAARVYEVQKKYDNAIAAYEKIVDKYYTASEVDQAEADIVRVKALAGK</sequence>
<feature type="domain" description="Ancillary SecYEG translocon subunit/Cell division coordinator CpoB TPR" evidence="3">
    <location>
        <begin position="20"/>
        <end position="206"/>
    </location>
</feature>
<protein>
    <submittedName>
        <fullName evidence="4">Tetratricopeptide repeat protein</fullName>
    </submittedName>
</protein>
<keyword evidence="2" id="KW-1133">Transmembrane helix</keyword>
<reference evidence="4 5" key="1">
    <citation type="submission" date="2009-04" db="EMBL/GenBank/DDBJ databases">
        <authorList>
            <person name="Sebastian Y."/>
            <person name="Madupu R."/>
            <person name="Durkin A.S."/>
            <person name="Torralba M."/>
            <person name="Methe B."/>
            <person name="Sutton G.G."/>
            <person name="Strausberg R.L."/>
            <person name="Nelson K.E."/>
        </authorList>
    </citation>
    <scope>NUCLEOTIDE SEQUENCE [LARGE SCALE GENOMIC DNA]</scope>
    <source>
        <strain evidence="5">ATCC 35406 / BCRC 14492 / JCM 8526 / NCTC 13058 / HG 370</strain>
    </source>
</reference>
<evidence type="ECO:0000256" key="2">
    <source>
        <dbReference type="SAM" id="Phobius"/>
    </source>
</evidence>
<proteinExistence type="predicted"/>
<dbReference type="RefSeq" id="WP_004333386.1">
    <property type="nucleotide sequence ID" value="NZ_ACNN01000018.1"/>
</dbReference>
<dbReference type="STRING" id="553175.POREN0001_1600"/>
<evidence type="ECO:0000313" key="5">
    <source>
        <dbReference type="Proteomes" id="UP000004295"/>
    </source>
</evidence>
<dbReference type="SUPFAM" id="SSF48452">
    <property type="entry name" value="TPR-like"/>
    <property type="match status" value="1"/>
</dbReference>
<organism evidence="4 5">
    <name type="scientific">Porphyromonas endodontalis (strain ATCC 35406 / DSM 24491 / JCM 8526 / CCUG 16442 / BCRC 14492 / NCTC 13058 / HG 370)</name>
    <name type="common">Bacteroides endodontalis</name>
    <dbReference type="NCBI Taxonomy" id="553175"/>
    <lineage>
        <taxon>Bacteria</taxon>
        <taxon>Pseudomonadati</taxon>
        <taxon>Bacteroidota</taxon>
        <taxon>Bacteroidia</taxon>
        <taxon>Bacteroidales</taxon>
        <taxon>Porphyromonadaceae</taxon>
        <taxon>Porphyromonas</taxon>
    </lineage>
</organism>
<dbReference type="InterPro" id="IPR011990">
    <property type="entry name" value="TPR-like_helical_dom_sf"/>
</dbReference>
<dbReference type="InterPro" id="IPR018704">
    <property type="entry name" value="SecYEG/CpoB_TPR"/>
</dbReference>
<comment type="caution">
    <text evidence="4">The sequence shown here is derived from an EMBL/GenBank/DDBJ whole genome shotgun (WGS) entry which is preliminary data.</text>
</comment>
<dbReference type="Proteomes" id="UP000004295">
    <property type="component" value="Unassembled WGS sequence"/>
</dbReference>
<evidence type="ECO:0000259" key="3">
    <source>
        <dbReference type="Pfam" id="PF09976"/>
    </source>
</evidence>
<dbReference type="Pfam" id="PF09976">
    <property type="entry name" value="TPR_21"/>
    <property type="match status" value="1"/>
</dbReference>
<keyword evidence="2" id="KW-0812">Transmembrane</keyword>
<dbReference type="AlphaFoldDB" id="C3JAB2"/>
<accession>C3JAB2</accession>
<keyword evidence="1" id="KW-0802">TPR repeat</keyword>
<dbReference type="GeneID" id="93365889"/>
<feature type="transmembrane region" description="Helical" evidence="2">
    <location>
        <begin position="29"/>
        <end position="47"/>
    </location>
</feature>
<evidence type="ECO:0000313" key="4">
    <source>
        <dbReference type="EMBL" id="EEN82886.1"/>
    </source>
</evidence>
<gene>
    <name evidence="4" type="ORF">POREN0001_1600</name>
</gene>
<keyword evidence="5" id="KW-1185">Reference proteome</keyword>
<evidence type="ECO:0000256" key="1">
    <source>
        <dbReference type="PROSITE-ProRule" id="PRU00339"/>
    </source>
</evidence>
<dbReference type="EMBL" id="ACNN01000018">
    <property type="protein sequence ID" value="EEN82886.1"/>
    <property type="molecule type" value="Genomic_DNA"/>
</dbReference>
<keyword evidence="2" id="KW-0472">Membrane</keyword>
<dbReference type="PROSITE" id="PS50005">
    <property type="entry name" value="TPR"/>
    <property type="match status" value="1"/>
</dbReference>
<dbReference type="InterPro" id="IPR019734">
    <property type="entry name" value="TPR_rpt"/>
</dbReference>
<name>C3JAB2_POREA</name>